<name>A0ABC8V447_9AQUA</name>
<dbReference type="Proteomes" id="UP001642360">
    <property type="component" value="Unassembled WGS sequence"/>
</dbReference>
<accession>A0ABC8V447</accession>
<feature type="repeat" description="ANK" evidence="3">
    <location>
        <begin position="164"/>
        <end position="196"/>
    </location>
</feature>
<evidence type="ECO:0000256" key="3">
    <source>
        <dbReference type="PROSITE-ProRule" id="PRU00023"/>
    </source>
</evidence>
<keyword evidence="2 3" id="KW-0040">ANK repeat</keyword>
<dbReference type="SMART" id="SM00248">
    <property type="entry name" value="ANK"/>
    <property type="match status" value="7"/>
</dbReference>
<evidence type="ECO:0000313" key="6">
    <source>
        <dbReference type="Proteomes" id="UP001642360"/>
    </source>
</evidence>
<feature type="non-terminal residue" evidence="5">
    <location>
        <position position="326"/>
    </location>
</feature>
<gene>
    <name evidence="5" type="ORF">ILEXP_LOCUS58767</name>
</gene>
<feature type="repeat" description="ANK" evidence="3">
    <location>
        <begin position="131"/>
        <end position="163"/>
    </location>
</feature>
<protein>
    <submittedName>
        <fullName evidence="5">Uncharacterized protein</fullName>
    </submittedName>
</protein>
<dbReference type="PROSITE" id="PS50297">
    <property type="entry name" value="ANK_REP_REGION"/>
    <property type="match status" value="4"/>
</dbReference>
<keyword evidence="6" id="KW-1185">Reference proteome</keyword>
<dbReference type="InterPro" id="IPR050776">
    <property type="entry name" value="Ank_Repeat/CDKN_Inhibitor"/>
</dbReference>
<feature type="repeat" description="ANK" evidence="3">
    <location>
        <begin position="197"/>
        <end position="238"/>
    </location>
</feature>
<proteinExistence type="predicted"/>
<sequence>MIAFAERRNSSASSLSKSQSRCGPPTDKFVKTKFGTDAATTYVNSVNEEGASALHYAAEVVDQEKSAMVANREVVKLLLENGIDVTLATKSTHSSAFHVCADVGNNDVLCVILDFMTTADVQKALNKQTTIGWTPLLIACHRGHKELVQTLLNNHARVDVFDVEGRSALHLAADRGYLQVCDSLLKHKAYINSKTRVGRTPLHLAALNGFQNYAAAAGQLKVCTLLLELGASIDASDDQGQKPIHVASQNNFPEVVKLFLQRHPSLVMACTRGGNTCAHIAAMQGSVRVIEELMKFDRTGVISTRNRITEATPLQLAAEVVMLRLS</sequence>
<organism evidence="5 6">
    <name type="scientific">Ilex paraguariensis</name>
    <name type="common">yerba mate</name>
    <dbReference type="NCBI Taxonomy" id="185542"/>
    <lineage>
        <taxon>Eukaryota</taxon>
        <taxon>Viridiplantae</taxon>
        <taxon>Streptophyta</taxon>
        <taxon>Embryophyta</taxon>
        <taxon>Tracheophyta</taxon>
        <taxon>Spermatophyta</taxon>
        <taxon>Magnoliopsida</taxon>
        <taxon>eudicotyledons</taxon>
        <taxon>Gunneridae</taxon>
        <taxon>Pentapetalae</taxon>
        <taxon>asterids</taxon>
        <taxon>campanulids</taxon>
        <taxon>Aquifoliales</taxon>
        <taxon>Aquifoliaceae</taxon>
        <taxon>Ilex</taxon>
    </lineage>
</organism>
<feature type="region of interest" description="Disordered" evidence="4">
    <location>
        <begin position="1"/>
        <end position="26"/>
    </location>
</feature>
<dbReference type="PANTHER" id="PTHR24201">
    <property type="entry name" value="ANK_REP_REGION DOMAIN-CONTAINING PROTEIN"/>
    <property type="match status" value="1"/>
</dbReference>
<feature type="repeat" description="ANK" evidence="3">
    <location>
        <begin position="49"/>
        <end position="90"/>
    </location>
</feature>
<dbReference type="PRINTS" id="PR01415">
    <property type="entry name" value="ANKYRIN"/>
</dbReference>
<dbReference type="PANTHER" id="PTHR24201:SF16">
    <property type="entry name" value="ANKYRIN-1-LIKE-RELATED"/>
    <property type="match status" value="1"/>
</dbReference>
<evidence type="ECO:0000256" key="1">
    <source>
        <dbReference type="ARBA" id="ARBA00022737"/>
    </source>
</evidence>
<dbReference type="AlphaFoldDB" id="A0ABC8V447"/>
<dbReference type="EMBL" id="CAUOFW020010308">
    <property type="protein sequence ID" value="CAK9188131.1"/>
    <property type="molecule type" value="Genomic_DNA"/>
</dbReference>
<evidence type="ECO:0000256" key="2">
    <source>
        <dbReference type="ARBA" id="ARBA00023043"/>
    </source>
</evidence>
<evidence type="ECO:0000256" key="4">
    <source>
        <dbReference type="SAM" id="MobiDB-lite"/>
    </source>
</evidence>
<comment type="caution">
    <text evidence="5">The sequence shown here is derived from an EMBL/GenBank/DDBJ whole genome shotgun (WGS) entry which is preliminary data.</text>
</comment>
<dbReference type="Pfam" id="PF12796">
    <property type="entry name" value="Ank_2"/>
    <property type="match status" value="2"/>
</dbReference>
<dbReference type="Gene3D" id="1.25.40.20">
    <property type="entry name" value="Ankyrin repeat-containing domain"/>
    <property type="match status" value="2"/>
</dbReference>
<dbReference type="Pfam" id="PF00023">
    <property type="entry name" value="Ank"/>
    <property type="match status" value="1"/>
</dbReference>
<feature type="compositionally biased region" description="Low complexity" evidence="4">
    <location>
        <begin position="10"/>
        <end position="20"/>
    </location>
</feature>
<dbReference type="PROSITE" id="PS50088">
    <property type="entry name" value="ANK_REPEAT"/>
    <property type="match status" value="4"/>
</dbReference>
<dbReference type="SUPFAM" id="SSF48403">
    <property type="entry name" value="Ankyrin repeat"/>
    <property type="match status" value="1"/>
</dbReference>
<dbReference type="InterPro" id="IPR036770">
    <property type="entry name" value="Ankyrin_rpt-contain_sf"/>
</dbReference>
<dbReference type="InterPro" id="IPR002110">
    <property type="entry name" value="Ankyrin_rpt"/>
</dbReference>
<keyword evidence="1" id="KW-0677">Repeat</keyword>
<evidence type="ECO:0000313" key="5">
    <source>
        <dbReference type="EMBL" id="CAK9188131.1"/>
    </source>
</evidence>
<reference evidence="5 6" key="1">
    <citation type="submission" date="2024-02" db="EMBL/GenBank/DDBJ databases">
        <authorList>
            <person name="Vignale AGUSTIN F."/>
            <person name="Sosa J E."/>
            <person name="Modenutti C."/>
        </authorList>
    </citation>
    <scope>NUCLEOTIDE SEQUENCE [LARGE SCALE GENOMIC DNA]</scope>
</reference>